<gene>
    <name evidence="1" type="ORF">SAMN05720469_16210</name>
</gene>
<dbReference type="Proteomes" id="UP000184275">
    <property type="component" value="Unassembled WGS sequence"/>
</dbReference>
<reference evidence="2" key="1">
    <citation type="submission" date="2016-11" db="EMBL/GenBank/DDBJ databases">
        <authorList>
            <person name="Varghese N."/>
            <person name="Submissions S."/>
        </authorList>
    </citation>
    <scope>NUCLEOTIDE SEQUENCE [LARGE SCALE GENOMIC DNA]</scope>
    <source>
        <strain evidence="2">UWOS</strain>
    </source>
</reference>
<accession>A0A1M6ZI75</accession>
<evidence type="ECO:0000313" key="1">
    <source>
        <dbReference type="EMBL" id="SHL30172.1"/>
    </source>
</evidence>
<dbReference type="EMBL" id="FRAW01000062">
    <property type="protein sequence ID" value="SHL30172.1"/>
    <property type="molecule type" value="Genomic_DNA"/>
</dbReference>
<protein>
    <submittedName>
        <fullName evidence="1">Uncharacterized protein</fullName>
    </submittedName>
</protein>
<name>A0A1M6ZI75_9BACT</name>
<evidence type="ECO:0000313" key="2">
    <source>
        <dbReference type="Proteomes" id="UP000184275"/>
    </source>
</evidence>
<sequence>MCEFCEQDKKNKCKPLVKRFDSINGYEKIELKHAIPCKALPNRDEWHLQAGKFGVFLYAQINYCPMCGRKLGDTDK</sequence>
<dbReference type="AlphaFoldDB" id="A0A1M6ZI75"/>
<dbReference type="RefSeq" id="WP_073306373.1">
    <property type="nucleotide sequence ID" value="NZ_FRAW01000062.1"/>
</dbReference>
<proteinExistence type="predicted"/>
<organism evidence="1 2">
    <name type="scientific">Fibrobacter intestinalis</name>
    <dbReference type="NCBI Taxonomy" id="28122"/>
    <lineage>
        <taxon>Bacteria</taxon>
        <taxon>Pseudomonadati</taxon>
        <taxon>Fibrobacterota</taxon>
        <taxon>Fibrobacteria</taxon>
        <taxon>Fibrobacterales</taxon>
        <taxon>Fibrobacteraceae</taxon>
        <taxon>Fibrobacter</taxon>
    </lineage>
</organism>
<keyword evidence="2" id="KW-1185">Reference proteome</keyword>